<reference evidence="2 3" key="1">
    <citation type="submission" date="2020-02" db="EMBL/GenBank/DDBJ databases">
        <title>Genome sequencing for Kineobactrum sp. M2.</title>
        <authorList>
            <person name="Park S.-J."/>
        </authorList>
    </citation>
    <scope>NUCLEOTIDE SEQUENCE [LARGE SCALE GENOMIC DNA]</scope>
    <source>
        <strain evidence="2 3">M2</strain>
    </source>
</reference>
<protein>
    <submittedName>
        <fullName evidence="2">Cardiolipin synthase B</fullName>
    </submittedName>
</protein>
<organism evidence="2 3">
    <name type="scientific">Kineobactrum salinum</name>
    <dbReference type="NCBI Taxonomy" id="2708301"/>
    <lineage>
        <taxon>Bacteria</taxon>
        <taxon>Pseudomonadati</taxon>
        <taxon>Pseudomonadota</taxon>
        <taxon>Gammaproteobacteria</taxon>
        <taxon>Cellvibrionales</taxon>
        <taxon>Halieaceae</taxon>
        <taxon>Kineobactrum</taxon>
    </lineage>
</organism>
<dbReference type="Gene3D" id="3.30.870.10">
    <property type="entry name" value="Endonuclease Chain A"/>
    <property type="match status" value="2"/>
</dbReference>
<dbReference type="SMART" id="SM00155">
    <property type="entry name" value="PLDc"/>
    <property type="match status" value="2"/>
</dbReference>
<dbReference type="PANTHER" id="PTHR21248:SF22">
    <property type="entry name" value="PHOSPHOLIPASE D"/>
    <property type="match status" value="1"/>
</dbReference>
<feature type="domain" description="PLD phosphodiesterase" evidence="1">
    <location>
        <begin position="298"/>
        <end position="325"/>
    </location>
</feature>
<dbReference type="AlphaFoldDB" id="A0A6C0U3X7"/>
<dbReference type="GO" id="GO:0030572">
    <property type="term" value="F:phosphatidyltransferase activity"/>
    <property type="evidence" value="ECO:0007669"/>
    <property type="project" value="UniProtKB-ARBA"/>
</dbReference>
<dbReference type="Pfam" id="PF13091">
    <property type="entry name" value="PLDc_2"/>
    <property type="match status" value="2"/>
</dbReference>
<evidence type="ECO:0000259" key="1">
    <source>
        <dbReference type="PROSITE" id="PS50035"/>
    </source>
</evidence>
<dbReference type="SUPFAM" id="SSF56024">
    <property type="entry name" value="Phospholipase D/nuclease"/>
    <property type="match status" value="2"/>
</dbReference>
<dbReference type="Proteomes" id="UP000477680">
    <property type="component" value="Chromosome"/>
</dbReference>
<evidence type="ECO:0000313" key="3">
    <source>
        <dbReference type="Proteomes" id="UP000477680"/>
    </source>
</evidence>
<dbReference type="RefSeq" id="WP_163496072.1">
    <property type="nucleotide sequence ID" value="NZ_CP048711.1"/>
</dbReference>
<dbReference type="EMBL" id="CP048711">
    <property type="protein sequence ID" value="QIB66638.1"/>
    <property type="molecule type" value="Genomic_DNA"/>
</dbReference>
<dbReference type="GO" id="GO:0032049">
    <property type="term" value="P:cardiolipin biosynthetic process"/>
    <property type="evidence" value="ECO:0007669"/>
    <property type="project" value="UniProtKB-ARBA"/>
</dbReference>
<proteinExistence type="predicted"/>
<feature type="domain" description="PLD phosphodiesterase" evidence="1">
    <location>
        <begin position="122"/>
        <end position="149"/>
    </location>
</feature>
<gene>
    <name evidence="2" type="ORF">G3T16_15815</name>
</gene>
<dbReference type="PROSITE" id="PS50035">
    <property type="entry name" value="PLD"/>
    <property type="match status" value="2"/>
</dbReference>
<accession>A0A6C0U3X7</accession>
<dbReference type="CDD" id="cd09110">
    <property type="entry name" value="PLDc_CLS_1"/>
    <property type="match status" value="1"/>
</dbReference>
<name>A0A6C0U3X7_9GAMM</name>
<dbReference type="InterPro" id="IPR025202">
    <property type="entry name" value="PLD-like_dom"/>
</dbReference>
<dbReference type="PANTHER" id="PTHR21248">
    <property type="entry name" value="CARDIOLIPIN SYNTHASE"/>
    <property type="match status" value="1"/>
</dbReference>
<keyword evidence="3" id="KW-1185">Reference proteome</keyword>
<evidence type="ECO:0000313" key="2">
    <source>
        <dbReference type="EMBL" id="QIB66638.1"/>
    </source>
</evidence>
<sequence>MQAGTLDTYRIQLEYALGSPFFTDNQVEILVNGDQIFPAMLEAIAAAKDSVSMVTFVYWTGDIADRFANALAERAEAGVDVRLVLDCFGASRMSRRLVRRMRDSGVRIRWFRPFRWSRPWQYDKRTHRKILVCDARVAFTGGVGIASEWEGDARDASEWRETHLRIEGRAVCGLHSAFLDNWGEAGKWEAKLINYAPDPPARGVSVQIVRASSTVGWTESAALMRFLLAMARQRIRLTSAYFAPDEVFERELLNAAGRGVDIDILIPGRHCDSRLSQLAGQPAIARLLEAGVSIRRFQPTMLHAKVVTIDSMIACVGSINLNHRSMGKDEECSALLLCPRLTGILDRQFDLDCERAQPVDRDRFVRRGLLERVKERLAGLIVNQL</sequence>
<dbReference type="InterPro" id="IPR001736">
    <property type="entry name" value="PLipase_D/transphosphatidylase"/>
</dbReference>
<dbReference type="KEGG" id="kim:G3T16_15815"/>